<accession>A0A2A4ALQ1</accession>
<dbReference type="EMBL" id="NWBP01000016">
    <property type="protein sequence ID" value="PCC83126.1"/>
    <property type="molecule type" value="Genomic_DNA"/>
</dbReference>
<dbReference type="Proteomes" id="UP000218690">
    <property type="component" value="Unassembled WGS sequence"/>
</dbReference>
<reference evidence="1 2" key="1">
    <citation type="submission" date="2017-09" db="EMBL/GenBank/DDBJ databases">
        <title>Draft Genome Sequence of Corynebacterium accolens AH4003.</title>
        <authorList>
            <person name="Chen Y."/>
            <person name="Oosthuysen W.F."/>
            <person name="Kelley S."/>
            <person name="Horswill A."/>
        </authorList>
    </citation>
    <scope>NUCLEOTIDE SEQUENCE [LARGE SCALE GENOMIC DNA]</scope>
    <source>
        <strain evidence="1 2">AH4003</strain>
    </source>
</reference>
<evidence type="ECO:0000313" key="1">
    <source>
        <dbReference type="EMBL" id="PCC83126.1"/>
    </source>
</evidence>
<dbReference type="AlphaFoldDB" id="A0A2A4ALQ1"/>
<name>A0A2A4ALQ1_9CORY</name>
<organism evidence="1 2">
    <name type="scientific">Corynebacterium accolens</name>
    <dbReference type="NCBI Taxonomy" id="38284"/>
    <lineage>
        <taxon>Bacteria</taxon>
        <taxon>Bacillati</taxon>
        <taxon>Actinomycetota</taxon>
        <taxon>Actinomycetes</taxon>
        <taxon>Mycobacteriales</taxon>
        <taxon>Corynebacteriaceae</taxon>
        <taxon>Corynebacterium</taxon>
    </lineage>
</organism>
<evidence type="ECO:0000313" key="2">
    <source>
        <dbReference type="Proteomes" id="UP000218690"/>
    </source>
</evidence>
<gene>
    <name evidence="1" type="ORF">COM45_04845</name>
</gene>
<sequence length="124" mass="14127">MSKWKVRRENTIFFHPDEDDVCYGPRWCITSPTGVSWGNKATFAEAIAYADKRARTREYVLPRRPLPLSLPGIADDDALIYVTNGKNGCVYLKDEDHSETLTLYARELRPLALALLAHTERMGQ</sequence>
<proteinExistence type="predicted"/>
<comment type="caution">
    <text evidence="1">The sequence shown here is derived from an EMBL/GenBank/DDBJ whole genome shotgun (WGS) entry which is preliminary data.</text>
</comment>
<protein>
    <submittedName>
        <fullName evidence="1">Uncharacterized protein</fullName>
    </submittedName>
</protein>